<dbReference type="CDD" id="cd07026">
    <property type="entry name" value="Ribosomal_L20"/>
    <property type="match status" value="1"/>
</dbReference>
<evidence type="ECO:0000256" key="5">
    <source>
        <dbReference type="ARBA" id="ARBA00023274"/>
    </source>
</evidence>
<dbReference type="PRINTS" id="PR00062">
    <property type="entry name" value="RIBOSOMALL20"/>
</dbReference>
<evidence type="ECO:0000256" key="4">
    <source>
        <dbReference type="ARBA" id="ARBA00022980"/>
    </source>
</evidence>
<comment type="function">
    <text evidence="7">Binds directly to 23S ribosomal RNA and is necessary for the in vitro assembly process of the 50S ribosomal subunit. It is not involved in the protein synthesizing functions of that subunit.</text>
</comment>
<dbReference type="PANTHER" id="PTHR10986">
    <property type="entry name" value="39S RIBOSOMAL PROTEIN L20"/>
    <property type="match status" value="1"/>
</dbReference>
<keyword evidence="9" id="KW-0150">Chloroplast</keyword>
<dbReference type="EMBL" id="KJ201907">
    <property type="protein sequence ID" value="AHY04301.1"/>
    <property type="molecule type" value="Genomic_DNA"/>
</dbReference>
<dbReference type="InterPro" id="IPR049946">
    <property type="entry name" value="RIBOSOMAL_L20_CS"/>
</dbReference>
<dbReference type="GO" id="GO:1990904">
    <property type="term" value="C:ribonucleoprotein complex"/>
    <property type="evidence" value="ECO:0007669"/>
    <property type="project" value="UniProtKB-KW"/>
</dbReference>
<geneLocation type="chloroplast" evidence="9"/>
<dbReference type="GO" id="GO:0005840">
    <property type="term" value="C:ribosome"/>
    <property type="evidence" value="ECO:0007669"/>
    <property type="project" value="UniProtKB-KW"/>
</dbReference>
<dbReference type="Gene3D" id="6.10.160.10">
    <property type="match status" value="1"/>
</dbReference>
<reference evidence="9" key="1">
    <citation type="journal article" date="2014" name="BMC Genomics">
        <title>The mitochondrial and chloroplast genomes of the haptophyte Chrysochromulina tobin contain unique repeat structures and gene profiles.</title>
        <authorList>
            <person name="Hovde B.T."/>
            <person name="Starkenburg S.R."/>
            <person name="Hunsperger H.M."/>
            <person name="Mercer L.D."/>
            <person name="Deodato C.R."/>
            <person name="Jha R.K."/>
            <person name="Chertkov O."/>
            <person name="Monnat R.J.Jr."/>
            <person name="Cattolico R.A."/>
        </authorList>
    </citation>
    <scope>NUCLEOTIDE SEQUENCE</scope>
    <source>
        <strain evidence="9">CCMP291</strain>
    </source>
</reference>
<dbReference type="Gene3D" id="1.10.1900.20">
    <property type="entry name" value="Ribosomal protein L20"/>
    <property type="match status" value="1"/>
</dbReference>
<dbReference type="InterPro" id="IPR005813">
    <property type="entry name" value="Ribosomal_bL20"/>
</dbReference>
<comment type="similarity">
    <text evidence="1 7 8">Belongs to the bacterial ribosomal protein bL20 family.</text>
</comment>
<dbReference type="HAMAP" id="MF_00382">
    <property type="entry name" value="Ribosomal_bL20"/>
    <property type="match status" value="1"/>
</dbReference>
<comment type="subcellular location">
    <subcellularLocation>
        <location evidence="7">Plastid</location>
        <location evidence="7">Chloroplast</location>
    </subcellularLocation>
</comment>
<dbReference type="GO" id="GO:0000027">
    <property type="term" value="P:ribosomal large subunit assembly"/>
    <property type="evidence" value="ECO:0007669"/>
    <property type="project" value="UniProtKB-UniRule"/>
</dbReference>
<dbReference type="GO" id="GO:0006412">
    <property type="term" value="P:translation"/>
    <property type="evidence" value="ECO:0007669"/>
    <property type="project" value="InterPro"/>
</dbReference>
<name>A0A075DWF7_9EUKA</name>
<keyword evidence="4 7" id="KW-0689">Ribosomal protein</keyword>
<dbReference type="FunFam" id="1.10.1900.20:FF:000001">
    <property type="entry name" value="50S ribosomal protein L20"/>
    <property type="match status" value="1"/>
</dbReference>
<proteinExistence type="inferred from homology"/>
<keyword evidence="9" id="KW-0934">Plastid</keyword>
<organism evidence="9">
    <name type="scientific">Chrysochromulina tobinii</name>
    <dbReference type="NCBI Taxonomy" id="1460289"/>
    <lineage>
        <taxon>Eukaryota</taxon>
        <taxon>Haptista</taxon>
        <taxon>Haptophyta</taxon>
        <taxon>Prymnesiophyceae</taxon>
        <taxon>Prymnesiales</taxon>
        <taxon>Chrysochromulinaceae</taxon>
        <taxon>Chrysochromulina</taxon>
    </lineage>
</organism>
<evidence type="ECO:0000256" key="7">
    <source>
        <dbReference type="HAMAP-Rule" id="MF_00382"/>
    </source>
</evidence>
<evidence type="ECO:0000256" key="6">
    <source>
        <dbReference type="ARBA" id="ARBA00035295"/>
    </source>
</evidence>
<dbReference type="GO" id="GO:0003735">
    <property type="term" value="F:structural constituent of ribosome"/>
    <property type="evidence" value="ECO:0007669"/>
    <property type="project" value="InterPro"/>
</dbReference>
<dbReference type="PROSITE" id="PS00937">
    <property type="entry name" value="RIBOSOMAL_L20"/>
    <property type="match status" value="1"/>
</dbReference>
<keyword evidence="2 7" id="KW-0699">rRNA-binding</keyword>
<gene>
    <name evidence="7 9" type="primary">rpl20</name>
    <name evidence="9" type="ORF">ChtoCp_00002</name>
</gene>
<dbReference type="AlphaFoldDB" id="A0A075DWF7"/>
<dbReference type="SUPFAM" id="SSF74731">
    <property type="entry name" value="Ribosomal protein L20"/>
    <property type="match status" value="1"/>
</dbReference>
<sequence length="116" mass="13460">MVRVKRGNVSRNRHKKILKFAKGFKGAHSRIFRTANGQVMKALVYSYVGRKRRKQDFKKLWVCRVNAASRSEGLNYSRLQNLLKKSSIELNVKMLAQLSVLDRETFSYVLQKAKSV</sequence>
<dbReference type="InterPro" id="IPR035566">
    <property type="entry name" value="Ribosomal_protein_bL20_C"/>
</dbReference>
<dbReference type="Pfam" id="PF00453">
    <property type="entry name" value="Ribosomal_L20"/>
    <property type="match status" value="1"/>
</dbReference>
<evidence type="ECO:0000256" key="8">
    <source>
        <dbReference type="RuleBase" id="RU000561"/>
    </source>
</evidence>
<accession>A0A075DWF7</accession>
<evidence type="ECO:0000313" key="9">
    <source>
        <dbReference type="EMBL" id="AHY04301.1"/>
    </source>
</evidence>
<evidence type="ECO:0000256" key="3">
    <source>
        <dbReference type="ARBA" id="ARBA00022884"/>
    </source>
</evidence>
<keyword evidence="3 7" id="KW-0694">RNA-binding</keyword>
<dbReference type="GO" id="GO:0009507">
    <property type="term" value="C:chloroplast"/>
    <property type="evidence" value="ECO:0007669"/>
    <property type="project" value="UniProtKB-SubCell"/>
</dbReference>
<evidence type="ECO:0000256" key="2">
    <source>
        <dbReference type="ARBA" id="ARBA00022730"/>
    </source>
</evidence>
<dbReference type="NCBIfam" id="TIGR01032">
    <property type="entry name" value="rplT_bact"/>
    <property type="match status" value="1"/>
</dbReference>
<dbReference type="GO" id="GO:0019843">
    <property type="term" value="F:rRNA binding"/>
    <property type="evidence" value="ECO:0007669"/>
    <property type="project" value="UniProtKB-UniRule"/>
</dbReference>
<reference evidence="9" key="2">
    <citation type="submission" date="2016-02" db="EMBL/GenBank/DDBJ databases">
        <authorList>
            <person name="Wen L."/>
            <person name="He K."/>
            <person name="Yang H."/>
        </authorList>
    </citation>
    <scope>NUCLEOTIDE SEQUENCE</scope>
    <source>
        <strain evidence="9">CCMP291</strain>
    </source>
</reference>
<evidence type="ECO:0000256" key="1">
    <source>
        <dbReference type="ARBA" id="ARBA00007698"/>
    </source>
</evidence>
<keyword evidence="5 7" id="KW-0687">Ribonucleoprotein</keyword>
<protein>
    <recommendedName>
        <fullName evidence="6 7">Large ribosomal subunit protein bL20c</fullName>
    </recommendedName>
</protein>